<keyword evidence="11 15" id="KW-0560">Oxidoreductase</keyword>
<dbReference type="InterPro" id="IPR002125">
    <property type="entry name" value="CMP_dCMP_dom"/>
</dbReference>
<dbReference type="PANTHER" id="PTHR38011">
    <property type="entry name" value="DIHYDROFOLATE REDUCTASE FAMILY PROTEIN (AFU_ORTHOLOGUE AFUA_8G06820)"/>
    <property type="match status" value="1"/>
</dbReference>
<dbReference type="GO" id="GO:0008835">
    <property type="term" value="F:diaminohydroxyphosphoribosylaminopyrimidine deaminase activity"/>
    <property type="evidence" value="ECO:0007669"/>
    <property type="project" value="UniProtKB-EC"/>
</dbReference>
<feature type="binding site" evidence="17">
    <location>
        <position position="170"/>
    </location>
    <ligand>
        <name>substrate</name>
    </ligand>
</feature>
<feature type="binding site" evidence="17">
    <location>
        <position position="294"/>
    </location>
    <ligand>
        <name>substrate</name>
    </ligand>
</feature>
<keyword evidence="7 15" id="KW-0479">Metal-binding</keyword>
<dbReference type="SUPFAM" id="SSF53597">
    <property type="entry name" value="Dihydrofolate reductase-like"/>
    <property type="match status" value="1"/>
</dbReference>
<evidence type="ECO:0000256" key="16">
    <source>
        <dbReference type="PIRSR" id="PIRSR006769-1"/>
    </source>
</evidence>
<dbReference type="EC" id="1.1.1.193" evidence="15"/>
<dbReference type="AlphaFoldDB" id="A0A7S8CAX8"/>
<dbReference type="UniPathway" id="UPA00275">
    <property type="reaction ID" value="UER00401"/>
</dbReference>
<comment type="similarity">
    <text evidence="4 15">In the N-terminal section; belongs to the cytidine and deoxycytidylate deaminase family.</text>
</comment>
<feature type="binding site" evidence="17">
    <location>
        <position position="202"/>
    </location>
    <ligand>
        <name>NADP(+)</name>
        <dbReference type="ChEBI" id="CHEBI:58349"/>
    </ligand>
</feature>
<feature type="binding site" evidence="17">
    <location>
        <position position="224"/>
    </location>
    <ligand>
        <name>NADP(+)</name>
        <dbReference type="ChEBI" id="CHEBI:58349"/>
    </ligand>
</feature>
<comment type="pathway">
    <text evidence="3 15">Cofactor biosynthesis; riboflavin biosynthesis; 5-amino-6-(D-ribitylamino)uracil from GTP: step 3/4.</text>
</comment>
<evidence type="ECO:0000256" key="6">
    <source>
        <dbReference type="ARBA" id="ARBA00022619"/>
    </source>
</evidence>
<dbReference type="InterPro" id="IPR011549">
    <property type="entry name" value="RibD_C"/>
</dbReference>
<evidence type="ECO:0000256" key="18">
    <source>
        <dbReference type="PIRSR" id="PIRSR006769-3"/>
    </source>
</evidence>
<evidence type="ECO:0000256" key="9">
    <source>
        <dbReference type="ARBA" id="ARBA00022833"/>
    </source>
</evidence>
<keyword evidence="6 15" id="KW-0686">Riboflavin biosynthesis</keyword>
<reference evidence="20 21" key="1">
    <citation type="submission" date="2019-07" db="EMBL/GenBank/DDBJ databases">
        <title>Genome sequence of 2 isolates from Red Sea Mangroves.</title>
        <authorList>
            <person name="Sefrji F."/>
            <person name="Michoud G."/>
            <person name="Merlino G."/>
            <person name="Daffonchio D."/>
        </authorList>
    </citation>
    <scope>NUCLEOTIDE SEQUENCE [LARGE SCALE GENOMIC DNA]</scope>
    <source>
        <strain evidence="20 21">R1DC41</strain>
    </source>
</reference>
<name>A0A7S8CAX8_9BACI</name>
<feature type="binding site" evidence="17">
    <location>
        <position position="156"/>
    </location>
    <ligand>
        <name>NADP(+)</name>
        <dbReference type="ChEBI" id="CHEBI:58349"/>
    </ligand>
</feature>
<comment type="catalytic activity">
    <reaction evidence="14 15">
        <text>2,5-diamino-6-hydroxy-4-(5-phosphoribosylamino)-pyrimidine + H2O + H(+) = 5-amino-6-(5-phospho-D-ribosylamino)uracil + NH4(+)</text>
        <dbReference type="Rhea" id="RHEA:21868"/>
        <dbReference type="ChEBI" id="CHEBI:15377"/>
        <dbReference type="ChEBI" id="CHEBI:15378"/>
        <dbReference type="ChEBI" id="CHEBI:28938"/>
        <dbReference type="ChEBI" id="CHEBI:58453"/>
        <dbReference type="ChEBI" id="CHEBI:58614"/>
        <dbReference type="EC" id="3.5.4.26"/>
    </reaction>
</comment>
<dbReference type="GO" id="GO:0008703">
    <property type="term" value="F:5-amino-6-(5-phosphoribosylamino)uracil reductase activity"/>
    <property type="evidence" value="ECO:0007669"/>
    <property type="project" value="UniProtKB-EC"/>
</dbReference>
<feature type="active site" description="Proton donor" evidence="16">
    <location>
        <position position="54"/>
    </location>
</feature>
<dbReference type="SUPFAM" id="SSF53927">
    <property type="entry name" value="Cytidine deaminase-like"/>
    <property type="match status" value="1"/>
</dbReference>
<evidence type="ECO:0000256" key="7">
    <source>
        <dbReference type="ARBA" id="ARBA00022723"/>
    </source>
</evidence>
<feature type="binding site" evidence="18">
    <location>
        <position position="77"/>
    </location>
    <ligand>
        <name>Zn(2+)</name>
        <dbReference type="ChEBI" id="CHEBI:29105"/>
        <note>catalytic</note>
    </ligand>
</feature>
<keyword evidence="9 15" id="KW-0862">Zinc</keyword>
<keyword evidence="10 15" id="KW-0521">NADP</keyword>
<feature type="binding site" evidence="17">
    <location>
        <position position="186"/>
    </location>
    <ligand>
        <name>substrate</name>
    </ligand>
</feature>
<dbReference type="GO" id="GO:0008270">
    <property type="term" value="F:zinc ion binding"/>
    <property type="evidence" value="ECO:0007669"/>
    <property type="project" value="InterPro"/>
</dbReference>
<accession>A0A7S8CAX8</accession>
<evidence type="ECO:0000256" key="10">
    <source>
        <dbReference type="ARBA" id="ARBA00022857"/>
    </source>
</evidence>
<dbReference type="NCBIfam" id="TIGR00326">
    <property type="entry name" value="eubact_ribD"/>
    <property type="match status" value="1"/>
</dbReference>
<feature type="binding site" evidence="17">
    <location>
        <position position="209"/>
    </location>
    <ligand>
        <name>substrate</name>
    </ligand>
</feature>
<feature type="binding site" evidence="17">
    <location>
        <begin position="296"/>
        <end position="302"/>
    </location>
    <ligand>
        <name>NADP(+)</name>
        <dbReference type="ChEBI" id="CHEBI:58349"/>
    </ligand>
</feature>
<dbReference type="GO" id="GO:0009231">
    <property type="term" value="P:riboflavin biosynthetic process"/>
    <property type="evidence" value="ECO:0007669"/>
    <property type="project" value="UniProtKB-UniPathway"/>
</dbReference>
<evidence type="ECO:0000256" key="14">
    <source>
        <dbReference type="ARBA" id="ARBA00049886"/>
    </source>
</evidence>
<dbReference type="KEGG" id="mcui:G8O30_06215"/>
<comment type="cofactor">
    <cofactor evidence="15 18">
        <name>Zn(2+)</name>
        <dbReference type="ChEBI" id="CHEBI:29105"/>
    </cofactor>
    <text evidence="15 18">Binds 1 zinc ion.</text>
</comment>
<evidence type="ECO:0000256" key="17">
    <source>
        <dbReference type="PIRSR" id="PIRSR006769-2"/>
    </source>
</evidence>
<protein>
    <recommendedName>
        <fullName evidence="15">Riboflavin biosynthesis protein RibD</fullName>
    </recommendedName>
    <domain>
        <recommendedName>
            <fullName evidence="15">Diaminohydroxyphosphoribosylaminopyrimidine deaminase</fullName>
            <shortName evidence="15">DRAP deaminase</shortName>
            <ecNumber evidence="15">3.5.4.26</ecNumber>
        </recommendedName>
        <alternativeName>
            <fullName evidence="15">Riboflavin-specific deaminase</fullName>
        </alternativeName>
    </domain>
    <domain>
        <recommendedName>
            <fullName evidence="15">5-amino-6-(5-phosphoribosylamino)uracil reductase</fullName>
            <ecNumber evidence="15">1.1.1.193</ecNumber>
        </recommendedName>
        <alternativeName>
            <fullName evidence="15">HTP reductase</fullName>
        </alternativeName>
    </domain>
</protein>
<organism evidence="20 21">
    <name type="scientific">Mangrovibacillus cuniculi</name>
    <dbReference type="NCBI Taxonomy" id="2593652"/>
    <lineage>
        <taxon>Bacteria</taxon>
        <taxon>Bacillati</taxon>
        <taxon>Bacillota</taxon>
        <taxon>Bacilli</taxon>
        <taxon>Bacillales</taxon>
        <taxon>Bacillaceae</taxon>
        <taxon>Mangrovibacillus</taxon>
    </lineage>
</organism>
<feature type="domain" description="CMP/dCMP-type deaminase" evidence="19">
    <location>
        <begin position="3"/>
        <end position="125"/>
    </location>
</feature>
<evidence type="ECO:0000256" key="5">
    <source>
        <dbReference type="ARBA" id="ARBA00007417"/>
    </source>
</evidence>
<evidence type="ECO:0000256" key="13">
    <source>
        <dbReference type="ARBA" id="ARBA00049861"/>
    </source>
</evidence>
<keyword evidence="12" id="KW-0511">Multifunctional enzyme</keyword>
<comment type="catalytic activity">
    <reaction evidence="13 15">
        <text>5-amino-6-(5-phospho-D-ribitylamino)uracil + NADP(+) = 5-amino-6-(5-phospho-D-ribosylamino)uracil + NADPH + H(+)</text>
        <dbReference type="Rhea" id="RHEA:17845"/>
        <dbReference type="ChEBI" id="CHEBI:15378"/>
        <dbReference type="ChEBI" id="CHEBI:57783"/>
        <dbReference type="ChEBI" id="CHEBI:58349"/>
        <dbReference type="ChEBI" id="CHEBI:58421"/>
        <dbReference type="ChEBI" id="CHEBI:58453"/>
        <dbReference type="EC" id="1.1.1.193"/>
    </reaction>
</comment>
<feature type="binding site" evidence="17">
    <location>
        <position position="172"/>
    </location>
    <ligand>
        <name>NADP(+)</name>
        <dbReference type="ChEBI" id="CHEBI:58349"/>
    </ligand>
</feature>
<dbReference type="InterPro" id="IPR002734">
    <property type="entry name" value="RibDG_C"/>
</dbReference>
<dbReference type="GO" id="GO:0050661">
    <property type="term" value="F:NADP binding"/>
    <property type="evidence" value="ECO:0007669"/>
    <property type="project" value="InterPro"/>
</dbReference>
<keyword evidence="21" id="KW-1185">Reference proteome</keyword>
<dbReference type="CDD" id="cd01284">
    <property type="entry name" value="Riboflavin_deaminase-reductase"/>
    <property type="match status" value="1"/>
</dbReference>
<gene>
    <name evidence="20" type="primary">ribD</name>
    <name evidence="20" type="ORF">G8O30_06215</name>
</gene>
<dbReference type="RefSeq" id="WP_239674114.1">
    <property type="nucleotide sequence ID" value="NZ_CP049742.1"/>
</dbReference>
<dbReference type="Pfam" id="PF01872">
    <property type="entry name" value="RibD_C"/>
    <property type="match status" value="1"/>
</dbReference>
<keyword evidence="8 15" id="KW-0378">Hydrolase</keyword>
<dbReference type="Gene3D" id="3.40.430.10">
    <property type="entry name" value="Dihydrofolate Reductase, subunit A"/>
    <property type="match status" value="1"/>
</dbReference>
<proteinExistence type="inferred from homology"/>
<feature type="binding site" evidence="17">
    <location>
        <position position="198"/>
    </location>
    <ligand>
        <name>NADP(+)</name>
        <dbReference type="ChEBI" id="CHEBI:58349"/>
    </ligand>
</feature>
<evidence type="ECO:0000256" key="4">
    <source>
        <dbReference type="ARBA" id="ARBA00005259"/>
    </source>
</evidence>
<evidence type="ECO:0000313" key="21">
    <source>
        <dbReference type="Proteomes" id="UP000593626"/>
    </source>
</evidence>
<dbReference type="Gene3D" id="3.40.140.10">
    <property type="entry name" value="Cytidine Deaminase, domain 2"/>
    <property type="match status" value="1"/>
</dbReference>
<feature type="binding site" evidence="17">
    <location>
        <position position="206"/>
    </location>
    <ligand>
        <name>substrate</name>
    </ligand>
</feature>
<comment type="pathway">
    <text evidence="2 15">Cofactor biosynthesis; riboflavin biosynthesis; 5-amino-6-(D-ribitylamino)uracil from GTP: step 2/4.</text>
</comment>
<feature type="binding site" evidence="18">
    <location>
        <position position="86"/>
    </location>
    <ligand>
        <name>Zn(2+)</name>
        <dbReference type="ChEBI" id="CHEBI:29105"/>
        <note>catalytic</note>
    </ligand>
</feature>
<feature type="binding site" evidence="18">
    <location>
        <position position="52"/>
    </location>
    <ligand>
        <name>Zn(2+)</name>
        <dbReference type="ChEBI" id="CHEBI:29105"/>
        <note>catalytic</note>
    </ligand>
</feature>
<evidence type="ECO:0000313" key="20">
    <source>
        <dbReference type="EMBL" id="QPC46587.1"/>
    </source>
</evidence>
<evidence type="ECO:0000256" key="2">
    <source>
        <dbReference type="ARBA" id="ARBA00004882"/>
    </source>
</evidence>
<dbReference type="PIRSF" id="PIRSF006769">
    <property type="entry name" value="RibD"/>
    <property type="match status" value="1"/>
</dbReference>
<dbReference type="EC" id="3.5.4.26" evidence="15"/>
<dbReference type="InterPro" id="IPR016192">
    <property type="entry name" value="APOBEC/CMP_deaminase_Zn-bd"/>
</dbReference>
<dbReference type="Proteomes" id="UP000593626">
    <property type="component" value="Chromosome"/>
</dbReference>
<dbReference type="PROSITE" id="PS51747">
    <property type="entry name" value="CYT_DCMP_DEAMINASES_2"/>
    <property type="match status" value="1"/>
</dbReference>
<dbReference type="InterPro" id="IPR016193">
    <property type="entry name" value="Cytidine_deaminase-like"/>
</dbReference>
<dbReference type="PROSITE" id="PS00903">
    <property type="entry name" value="CYT_DCMP_DEAMINASES_1"/>
    <property type="match status" value="1"/>
</dbReference>
<dbReference type="FunFam" id="3.40.140.10:FF:000025">
    <property type="entry name" value="Riboflavin biosynthesis protein RibD"/>
    <property type="match status" value="1"/>
</dbReference>
<comment type="similarity">
    <text evidence="5 15">In the C-terminal section; belongs to the HTP reductase family.</text>
</comment>
<evidence type="ECO:0000256" key="15">
    <source>
        <dbReference type="PIRNR" id="PIRNR006769"/>
    </source>
</evidence>
<dbReference type="Pfam" id="PF00383">
    <property type="entry name" value="dCMP_cyt_deam_1"/>
    <property type="match status" value="1"/>
</dbReference>
<evidence type="ECO:0000256" key="1">
    <source>
        <dbReference type="ARBA" id="ARBA00002151"/>
    </source>
</evidence>
<dbReference type="InterPro" id="IPR024072">
    <property type="entry name" value="DHFR-like_dom_sf"/>
</dbReference>
<evidence type="ECO:0000256" key="8">
    <source>
        <dbReference type="ARBA" id="ARBA00022801"/>
    </source>
</evidence>
<evidence type="ECO:0000256" key="12">
    <source>
        <dbReference type="ARBA" id="ARBA00023268"/>
    </source>
</evidence>
<evidence type="ECO:0000256" key="11">
    <source>
        <dbReference type="ARBA" id="ARBA00023002"/>
    </source>
</evidence>
<evidence type="ECO:0000256" key="3">
    <source>
        <dbReference type="ARBA" id="ARBA00004910"/>
    </source>
</evidence>
<dbReference type="EMBL" id="CP049742">
    <property type="protein sequence ID" value="QPC46587.1"/>
    <property type="molecule type" value="Genomic_DNA"/>
</dbReference>
<dbReference type="NCBIfam" id="TIGR00227">
    <property type="entry name" value="ribD_Cterm"/>
    <property type="match status" value="1"/>
</dbReference>
<comment type="function">
    <text evidence="1 15">Converts 2,5-diamino-6-(ribosylamino)-4(3h)-pyrimidinone 5'-phosphate into 5-amino-6-(ribosylamino)-2,4(1h,3h)-pyrimidinedione 5'-phosphate.</text>
</comment>
<sequence>MSTSHERFMQAAIAMASVTHGQTAPNPAVGCVIVKDGRIVGMGAHFKAGEPHAEVMALKQAGDLAKGADVYVTLEPCAHFGKTPPCADTLVTHNVKRVFIATTDPNPLVAGKGIEILKRNNISVEVGVCEEEAQRINRDFFFRMANKRPWITLKSASTLDGKTATRTFDSKWITSTDSREDGHLLRHHHQAILVGLQTVIHDNPSLTCRLPGGGVHPIRFILDTQLNIPKNSTVLHDGVVDTIIVCGANASLEKEKELTKEQHVSIWRSKTERVELSWLVKEMAANNILSLLVEGGATVQSSFVKENLFDEFHHYLAPKLIGGQDSHNMIADLNVTMMKEAIELKVKEVKILGPDVKLILTRKD</sequence>
<dbReference type="InterPro" id="IPR050765">
    <property type="entry name" value="Riboflavin_Biosynth_HTPR"/>
</dbReference>
<evidence type="ECO:0000259" key="19">
    <source>
        <dbReference type="PROSITE" id="PS51747"/>
    </source>
</evidence>
<dbReference type="PANTHER" id="PTHR38011:SF7">
    <property type="entry name" value="2,5-DIAMINO-6-RIBOSYLAMINO-4(3H)-PYRIMIDINONE 5'-PHOSPHATE REDUCTASE"/>
    <property type="match status" value="1"/>
</dbReference>
<dbReference type="InterPro" id="IPR004794">
    <property type="entry name" value="Eubact_RibD"/>
</dbReference>